<dbReference type="Proteomes" id="UP000242287">
    <property type="component" value="Unassembled WGS sequence"/>
</dbReference>
<organism evidence="1 2">
    <name type="scientific">Amanita thiersii Skay4041</name>
    <dbReference type="NCBI Taxonomy" id="703135"/>
    <lineage>
        <taxon>Eukaryota</taxon>
        <taxon>Fungi</taxon>
        <taxon>Dikarya</taxon>
        <taxon>Basidiomycota</taxon>
        <taxon>Agaricomycotina</taxon>
        <taxon>Agaricomycetes</taxon>
        <taxon>Agaricomycetidae</taxon>
        <taxon>Agaricales</taxon>
        <taxon>Pluteineae</taxon>
        <taxon>Amanitaceae</taxon>
        <taxon>Amanita</taxon>
    </lineage>
</organism>
<feature type="non-terminal residue" evidence="1">
    <location>
        <position position="1"/>
    </location>
</feature>
<feature type="non-terminal residue" evidence="1">
    <location>
        <position position="90"/>
    </location>
</feature>
<protein>
    <submittedName>
        <fullName evidence="1">Uncharacterized protein</fullName>
    </submittedName>
</protein>
<dbReference type="AlphaFoldDB" id="A0A2A9NCZ7"/>
<accession>A0A2A9NCZ7</accession>
<dbReference type="OrthoDB" id="412109at2759"/>
<sequence>TFGEMPWPVLFSVDNVEQITVEAVRAFLQNPWHQECPGMEDKSFQDMVKMEFMRWHYDKFIPLYLPAVTPGDRAKAQTAAETINIILNDL</sequence>
<evidence type="ECO:0000313" key="1">
    <source>
        <dbReference type="EMBL" id="PFH47938.1"/>
    </source>
</evidence>
<keyword evidence="2" id="KW-1185">Reference proteome</keyword>
<dbReference type="STRING" id="703135.A0A2A9NCZ7"/>
<dbReference type="EMBL" id="KZ302084">
    <property type="protein sequence ID" value="PFH47938.1"/>
    <property type="molecule type" value="Genomic_DNA"/>
</dbReference>
<proteinExistence type="predicted"/>
<evidence type="ECO:0000313" key="2">
    <source>
        <dbReference type="Proteomes" id="UP000242287"/>
    </source>
</evidence>
<reference evidence="1 2" key="1">
    <citation type="submission" date="2014-02" db="EMBL/GenBank/DDBJ databases">
        <title>Transposable element dynamics among asymbiotic and ectomycorrhizal Amanita fungi.</title>
        <authorList>
            <consortium name="DOE Joint Genome Institute"/>
            <person name="Hess J."/>
            <person name="Skrede I."/>
            <person name="Wolfe B."/>
            <person name="LaButti K."/>
            <person name="Ohm R.A."/>
            <person name="Grigoriev I.V."/>
            <person name="Pringle A."/>
        </authorList>
    </citation>
    <scope>NUCLEOTIDE SEQUENCE [LARGE SCALE GENOMIC DNA]</scope>
    <source>
        <strain evidence="1 2">SKay4041</strain>
    </source>
</reference>
<name>A0A2A9NCZ7_9AGAR</name>
<gene>
    <name evidence="1" type="ORF">AMATHDRAFT_90779</name>
</gene>